<keyword evidence="1" id="KW-0732">Signal</keyword>
<protein>
    <recommendedName>
        <fullName evidence="4">PepSY domain-containing protein</fullName>
    </recommendedName>
</protein>
<keyword evidence="3" id="KW-1185">Reference proteome</keyword>
<name>A0A6H1TT86_9CYAN</name>
<dbReference type="AlphaFoldDB" id="A0A6H1TT86"/>
<evidence type="ECO:0000313" key="3">
    <source>
        <dbReference type="Proteomes" id="UP000500857"/>
    </source>
</evidence>
<dbReference type="RefSeq" id="WP_168567971.1">
    <property type="nucleotide sequence ID" value="NZ_CP051167.1"/>
</dbReference>
<organism evidence="2 3">
    <name type="scientific">Oxynema aestuarii AP17</name>
    <dbReference type="NCBI Taxonomy" id="2064643"/>
    <lineage>
        <taxon>Bacteria</taxon>
        <taxon>Bacillati</taxon>
        <taxon>Cyanobacteriota</taxon>
        <taxon>Cyanophyceae</taxon>
        <taxon>Oscillatoriophycideae</taxon>
        <taxon>Oscillatoriales</taxon>
        <taxon>Oscillatoriaceae</taxon>
        <taxon>Oxynema</taxon>
        <taxon>Oxynema aestuarii</taxon>
    </lineage>
</organism>
<gene>
    <name evidence="2" type="ORF">HCG48_03820</name>
</gene>
<sequence>MGYKFLSAMGIAVNMAFFPFTAIAQEIPSELSEGMPYSEARELILEEGWQAPDLRPSNPLNGSEDYQEIENCSGTGVGYCRGYFVNADGDRLVVITVNGSENPDLSSWWIETEKEEF</sequence>
<feature type="chain" id="PRO_5026050892" description="PepSY domain-containing protein" evidence="1">
    <location>
        <begin position="25"/>
        <end position="117"/>
    </location>
</feature>
<dbReference type="Proteomes" id="UP000500857">
    <property type="component" value="Chromosome"/>
</dbReference>
<dbReference type="KEGG" id="oxy:HCG48_03820"/>
<evidence type="ECO:0000313" key="2">
    <source>
        <dbReference type="EMBL" id="QIZ69814.1"/>
    </source>
</evidence>
<accession>A0A6H1TT86</accession>
<reference evidence="2 3" key="1">
    <citation type="submission" date="2020-04" db="EMBL/GenBank/DDBJ databases">
        <authorList>
            <person name="Basu S."/>
            <person name="Maruthanayagam V."/>
            <person name="Chakraborty S."/>
            <person name="Pramanik A."/>
            <person name="Mukherjee J."/>
            <person name="Brink B."/>
        </authorList>
    </citation>
    <scope>NUCLEOTIDE SEQUENCE [LARGE SCALE GENOMIC DNA]</scope>
    <source>
        <strain evidence="2 3">AP17</strain>
    </source>
</reference>
<dbReference type="EMBL" id="CP051167">
    <property type="protein sequence ID" value="QIZ69814.1"/>
    <property type="molecule type" value="Genomic_DNA"/>
</dbReference>
<evidence type="ECO:0008006" key="4">
    <source>
        <dbReference type="Google" id="ProtNLM"/>
    </source>
</evidence>
<proteinExistence type="predicted"/>
<feature type="signal peptide" evidence="1">
    <location>
        <begin position="1"/>
        <end position="24"/>
    </location>
</feature>
<evidence type="ECO:0000256" key="1">
    <source>
        <dbReference type="SAM" id="SignalP"/>
    </source>
</evidence>